<dbReference type="GO" id="GO:0005886">
    <property type="term" value="C:plasma membrane"/>
    <property type="evidence" value="ECO:0007669"/>
    <property type="project" value="UniProtKB-SubCell"/>
</dbReference>
<sequence>MLLPYSGGVDALLLLVIALIVDACIGDSAWLRRFMPGPADLVARAVALYDRRLNRIDRSDGVRRARGSLVTLLLLVLGGLVGFCLSVLVRHIPAGGFVELLILARCLTLRLPWGAMGRTVVAVEGRDVEAARQAVGPLTDRQLWSLDDHGTLRAAVEGAARALTHGVVAPALFYTLFGLAGLLAWAAMDGTVRVIGHDTPRHAHFGALARRLSSLLGLPAALIAALVILLSASFVPRASAIKGLRDVKAAKGHPMGADALPIAAFAGVLDLSVAGPRREGDRVVKEPWLGSGRARATPRDLRAAMALYAIAALIAAGLVVLSGLAAAY</sequence>
<keyword evidence="7 9" id="KW-1133">Transmembrane helix</keyword>
<keyword evidence="5" id="KW-0169">Cobalamin biosynthesis</keyword>
<evidence type="ECO:0000256" key="8">
    <source>
        <dbReference type="ARBA" id="ARBA00023136"/>
    </source>
</evidence>
<comment type="pathway">
    <text evidence="2">Cofactor biosynthesis; adenosylcobalamin biosynthesis.</text>
</comment>
<organism evidence="10 11">
    <name type="scientific">Niveispirillum lacus</name>
    <dbReference type="NCBI Taxonomy" id="1981099"/>
    <lineage>
        <taxon>Bacteria</taxon>
        <taxon>Pseudomonadati</taxon>
        <taxon>Pseudomonadota</taxon>
        <taxon>Alphaproteobacteria</taxon>
        <taxon>Rhodospirillales</taxon>
        <taxon>Azospirillaceae</taxon>
        <taxon>Niveispirillum</taxon>
    </lineage>
</organism>
<dbReference type="GO" id="GO:0009236">
    <property type="term" value="P:cobalamin biosynthetic process"/>
    <property type="evidence" value="ECO:0007669"/>
    <property type="project" value="UniProtKB-UniPathway"/>
</dbReference>
<accession>A0A255YTB6</accession>
<feature type="transmembrane region" description="Helical" evidence="9">
    <location>
        <begin position="68"/>
        <end position="88"/>
    </location>
</feature>
<protein>
    <recommendedName>
        <fullName evidence="12">Cobalamin biosynthesis protein CobD</fullName>
    </recommendedName>
</protein>
<feature type="transmembrane region" description="Helical" evidence="9">
    <location>
        <begin position="215"/>
        <end position="235"/>
    </location>
</feature>
<name>A0A255YTB6_9PROT</name>
<comment type="caution">
    <text evidence="10">The sequence shown here is derived from an EMBL/GenBank/DDBJ whole genome shotgun (WGS) entry which is preliminary data.</text>
</comment>
<dbReference type="Pfam" id="PF03186">
    <property type="entry name" value="CobD_Cbib"/>
    <property type="match status" value="1"/>
</dbReference>
<comment type="similarity">
    <text evidence="3">Belongs to the CobD/CbiB family.</text>
</comment>
<evidence type="ECO:0000313" key="11">
    <source>
        <dbReference type="Proteomes" id="UP000216998"/>
    </source>
</evidence>
<keyword evidence="11" id="KW-1185">Reference proteome</keyword>
<evidence type="ECO:0008006" key="12">
    <source>
        <dbReference type="Google" id="ProtNLM"/>
    </source>
</evidence>
<dbReference type="EMBL" id="NOXU01000031">
    <property type="protein sequence ID" value="OYQ32462.1"/>
    <property type="molecule type" value="Genomic_DNA"/>
</dbReference>
<gene>
    <name evidence="10" type="ORF">CHU95_16850</name>
</gene>
<feature type="transmembrane region" description="Helical" evidence="9">
    <location>
        <begin position="167"/>
        <end position="188"/>
    </location>
</feature>
<comment type="subcellular location">
    <subcellularLocation>
        <location evidence="1">Cell membrane</location>
        <topology evidence="1">Multi-pass membrane protein</topology>
    </subcellularLocation>
</comment>
<evidence type="ECO:0000256" key="1">
    <source>
        <dbReference type="ARBA" id="ARBA00004651"/>
    </source>
</evidence>
<evidence type="ECO:0000256" key="6">
    <source>
        <dbReference type="ARBA" id="ARBA00022692"/>
    </source>
</evidence>
<keyword evidence="4" id="KW-1003">Cell membrane</keyword>
<evidence type="ECO:0000256" key="9">
    <source>
        <dbReference type="SAM" id="Phobius"/>
    </source>
</evidence>
<evidence type="ECO:0000313" key="10">
    <source>
        <dbReference type="EMBL" id="OYQ32462.1"/>
    </source>
</evidence>
<keyword evidence="8 9" id="KW-0472">Membrane</keyword>
<evidence type="ECO:0000256" key="3">
    <source>
        <dbReference type="ARBA" id="ARBA00006263"/>
    </source>
</evidence>
<evidence type="ECO:0000256" key="4">
    <source>
        <dbReference type="ARBA" id="ARBA00022475"/>
    </source>
</evidence>
<dbReference type="PANTHER" id="PTHR34308">
    <property type="entry name" value="COBALAMIN BIOSYNTHESIS PROTEIN CBIB"/>
    <property type="match status" value="1"/>
</dbReference>
<reference evidence="10 11" key="1">
    <citation type="submission" date="2017-07" db="EMBL/GenBank/DDBJ databases">
        <title>Niveispirillum cyanobacteriorum sp. nov., isolated from cyanobacterial aggregates in a eutrophic lake.</title>
        <authorList>
            <person name="Cai H."/>
        </authorList>
    </citation>
    <scope>NUCLEOTIDE SEQUENCE [LARGE SCALE GENOMIC DNA]</scope>
    <source>
        <strain evidence="11">TH1-14</strain>
    </source>
</reference>
<dbReference type="Proteomes" id="UP000216998">
    <property type="component" value="Unassembled WGS sequence"/>
</dbReference>
<evidence type="ECO:0000256" key="7">
    <source>
        <dbReference type="ARBA" id="ARBA00022989"/>
    </source>
</evidence>
<keyword evidence="6 9" id="KW-0812">Transmembrane</keyword>
<proteinExistence type="inferred from homology"/>
<dbReference type="InterPro" id="IPR004485">
    <property type="entry name" value="Cobalamin_biosynth_CobD/CbiB"/>
</dbReference>
<evidence type="ECO:0000256" key="2">
    <source>
        <dbReference type="ARBA" id="ARBA00004953"/>
    </source>
</evidence>
<dbReference type="AlphaFoldDB" id="A0A255YTB6"/>
<dbReference type="PANTHER" id="PTHR34308:SF1">
    <property type="entry name" value="COBALAMIN BIOSYNTHESIS PROTEIN CBIB"/>
    <property type="match status" value="1"/>
</dbReference>
<dbReference type="GO" id="GO:0048472">
    <property type="term" value="F:threonine-phosphate decarboxylase activity"/>
    <property type="evidence" value="ECO:0007669"/>
    <property type="project" value="InterPro"/>
</dbReference>
<evidence type="ECO:0000256" key="5">
    <source>
        <dbReference type="ARBA" id="ARBA00022573"/>
    </source>
</evidence>
<dbReference type="UniPathway" id="UPA00148"/>
<feature type="transmembrane region" description="Helical" evidence="9">
    <location>
        <begin position="12"/>
        <end position="31"/>
    </location>
</feature>
<feature type="transmembrane region" description="Helical" evidence="9">
    <location>
        <begin position="305"/>
        <end position="327"/>
    </location>
</feature>